<evidence type="ECO:0000313" key="13">
    <source>
        <dbReference type="Proteomes" id="UP000809789"/>
    </source>
</evidence>
<evidence type="ECO:0000256" key="3">
    <source>
        <dbReference type="ARBA" id="ARBA00011167"/>
    </source>
</evidence>
<keyword evidence="6" id="KW-0175">Coiled coil</keyword>
<feature type="region of interest" description="Disordered" evidence="11">
    <location>
        <begin position="1"/>
        <end position="169"/>
    </location>
</feature>
<keyword evidence="4 10" id="KW-0690">Ribosome biogenesis</keyword>
<feature type="region of interest" description="Disordered" evidence="11">
    <location>
        <begin position="210"/>
        <end position="240"/>
    </location>
</feature>
<feature type="compositionally biased region" description="Basic and acidic residues" evidence="11">
    <location>
        <begin position="262"/>
        <end position="287"/>
    </location>
</feature>
<evidence type="ECO:0000256" key="10">
    <source>
        <dbReference type="RuleBase" id="RU368027"/>
    </source>
</evidence>
<comment type="subunit">
    <text evidence="3 10">Associates with 90S and pre-40S pre-ribosomal particles.</text>
</comment>
<dbReference type="GO" id="GO:0005730">
    <property type="term" value="C:nucleolus"/>
    <property type="evidence" value="ECO:0007669"/>
    <property type="project" value="UniProtKB-SubCell"/>
</dbReference>
<name>A0A8K0KWT6_9PEZI</name>
<evidence type="ECO:0000256" key="2">
    <source>
        <dbReference type="ARBA" id="ARBA00009418"/>
    </source>
</evidence>
<comment type="similarity">
    <text evidence="2 10">Belongs to the RRP36 family.</text>
</comment>
<dbReference type="AlphaFoldDB" id="A0A8K0KWT6"/>
<dbReference type="PANTHER" id="PTHR21738">
    <property type="entry name" value="RIBOSOMAL RNA PROCESSING PROTEIN 36 HOMOLOG"/>
    <property type="match status" value="1"/>
</dbReference>
<evidence type="ECO:0000256" key="7">
    <source>
        <dbReference type="ARBA" id="ARBA00023242"/>
    </source>
</evidence>
<keyword evidence="7 10" id="KW-0539">Nucleus</keyword>
<feature type="compositionally biased region" description="Acidic residues" evidence="11">
    <location>
        <begin position="1"/>
        <end position="10"/>
    </location>
</feature>
<dbReference type="EMBL" id="JAESVG020000007">
    <property type="protein sequence ID" value="KAG8625556.1"/>
    <property type="molecule type" value="Genomic_DNA"/>
</dbReference>
<comment type="caution">
    <text evidence="12">The sequence shown here is derived from an EMBL/GenBank/DDBJ whole genome shotgun (WGS) entry which is preliminary data.</text>
</comment>
<evidence type="ECO:0000256" key="5">
    <source>
        <dbReference type="ARBA" id="ARBA00022552"/>
    </source>
</evidence>
<dbReference type="InterPro" id="IPR009292">
    <property type="entry name" value="RRP36"/>
</dbReference>
<dbReference type="PANTHER" id="PTHR21738:SF0">
    <property type="entry name" value="RIBOSOMAL RNA PROCESSING PROTEIN 36 HOMOLOG"/>
    <property type="match status" value="1"/>
</dbReference>
<feature type="region of interest" description="Disordered" evidence="11">
    <location>
        <begin position="262"/>
        <end position="296"/>
    </location>
</feature>
<dbReference type="OrthoDB" id="448446at2759"/>
<reference evidence="12" key="1">
    <citation type="submission" date="2021-07" db="EMBL/GenBank/DDBJ databases">
        <title>Elsinoe batatas strain:CRI-CJ2 Genome sequencing and assembly.</title>
        <authorList>
            <person name="Huang L."/>
        </authorList>
    </citation>
    <scope>NUCLEOTIDE SEQUENCE</scope>
    <source>
        <strain evidence="12">CRI-CJ2</strain>
    </source>
</reference>
<gene>
    <name evidence="12" type="ORF">KVT40_005957</name>
</gene>
<feature type="compositionally biased region" description="Polar residues" evidence="11">
    <location>
        <begin position="117"/>
        <end position="138"/>
    </location>
</feature>
<evidence type="ECO:0000256" key="11">
    <source>
        <dbReference type="SAM" id="MobiDB-lite"/>
    </source>
</evidence>
<comment type="function">
    <text evidence="9 10">Component of the 90S pre-ribosome involved in the maturation of rRNAs. Required for early cleavages of the pre-RNAs in the 40S ribosomal subunit maturation pathway.</text>
</comment>
<dbReference type="GO" id="GO:0030686">
    <property type="term" value="C:90S preribosome"/>
    <property type="evidence" value="ECO:0007669"/>
    <property type="project" value="TreeGrafter"/>
</dbReference>
<evidence type="ECO:0000256" key="6">
    <source>
        <dbReference type="ARBA" id="ARBA00023054"/>
    </source>
</evidence>
<organism evidence="12 13">
    <name type="scientific">Elsinoe batatas</name>
    <dbReference type="NCBI Taxonomy" id="2601811"/>
    <lineage>
        <taxon>Eukaryota</taxon>
        <taxon>Fungi</taxon>
        <taxon>Dikarya</taxon>
        <taxon>Ascomycota</taxon>
        <taxon>Pezizomycotina</taxon>
        <taxon>Dothideomycetes</taxon>
        <taxon>Dothideomycetidae</taxon>
        <taxon>Myriangiales</taxon>
        <taxon>Elsinoaceae</taxon>
        <taxon>Elsinoe</taxon>
    </lineage>
</organism>
<proteinExistence type="inferred from homology"/>
<evidence type="ECO:0000313" key="12">
    <source>
        <dbReference type="EMBL" id="KAG8625556.1"/>
    </source>
</evidence>
<evidence type="ECO:0000256" key="1">
    <source>
        <dbReference type="ARBA" id="ARBA00004604"/>
    </source>
</evidence>
<evidence type="ECO:0000256" key="9">
    <source>
        <dbReference type="ARBA" id="ARBA00025053"/>
    </source>
</evidence>
<dbReference type="Proteomes" id="UP000809789">
    <property type="component" value="Unassembled WGS sequence"/>
</dbReference>
<accession>A0A8K0KWT6</accession>
<sequence length="296" mass="33881">MDEDEDVEPEEQLKNVSFGTLAKAQDSLSLKRKRGSDATPQQDAKLDALRARLEEIRRSKGTEAKSSKKSKSERSKPDPNPDKTKSHKQNPKASQPDESDASSSDASSEDNASENDTTGSSRARSSKHAPTSQSSKYQVTRKRTVIDAPKRHSRDPRFTLPGAPANPNTEKAYSFLHSYEDDEMAELRTAIKKTKDEDARTTLRRKLMSMENRKKSRVDKERQQGVLREHRKREKEAVEQGKKPFYLKRAELKKQTLVRKYEGMKGKEREKAIERRRLREAQREKKSMPAMRRVAG</sequence>
<keyword evidence="13" id="KW-1185">Reference proteome</keyword>
<dbReference type="Pfam" id="PF06102">
    <property type="entry name" value="RRP36"/>
    <property type="match status" value="1"/>
</dbReference>
<evidence type="ECO:0000256" key="8">
    <source>
        <dbReference type="ARBA" id="ARBA00023274"/>
    </source>
</evidence>
<keyword evidence="5 10" id="KW-0698">rRNA processing</keyword>
<comment type="subcellular location">
    <subcellularLocation>
        <location evidence="1 10">Nucleus</location>
        <location evidence="1 10">Nucleolus</location>
    </subcellularLocation>
</comment>
<keyword evidence="8 10" id="KW-0687">Ribonucleoprotein</keyword>
<protein>
    <recommendedName>
        <fullName evidence="10">rRNA biogenesis protein RRP36</fullName>
    </recommendedName>
</protein>
<dbReference type="GO" id="GO:0000462">
    <property type="term" value="P:maturation of SSU-rRNA from tricistronic rRNA transcript (SSU-rRNA, 5.8S rRNA, LSU-rRNA)"/>
    <property type="evidence" value="ECO:0007669"/>
    <property type="project" value="TreeGrafter"/>
</dbReference>
<feature type="compositionally biased region" description="Basic and acidic residues" evidence="11">
    <location>
        <begin position="44"/>
        <end position="84"/>
    </location>
</feature>
<evidence type="ECO:0000256" key="4">
    <source>
        <dbReference type="ARBA" id="ARBA00022517"/>
    </source>
</evidence>